<reference evidence="2" key="1">
    <citation type="submission" date="2016-10" db="EMBL/GenBank/DDBJ databases">
        <authorList>
            <person name="Varghese N."/>
            <person name="Submissions S."/>
        </authorList>
    </citation>
    <scope>NUCLEOTIDE SEQUENCE [LARGE SCALE GENOMIC DNA]</scope>
    <source>
        <strain evidence="2">DSM 10002</strain>
    </source>
</reference>
<protein>
    <submittedName>
        <fullName evidence="1">Uncharacterized protein</fullName>
    </submittedName>
</protein>
<dbReference type="EMBL" id="LT629804">
    <property type="protein sequence ID" value="SDU81539.1"/>
    <property type="molecule type" value="Genomic_DNA"/>
</dbReference>
<gene>
    <name evidence="1" type="ORF">SAMN04489737_1545</name>
</gene>
<keyword evidence="2" id="KW-1185">Reference proteome</keyword>
<evidence type="ECO:0000313" key="2">
    <source>
        <dbReference type="Proteomes" id="UP000214355"/>
    </source>
</evidence>
<accession>A0A1H2LKT9</accession>
<evidence type="ECO:0000313" key="1">
    <source>
        <dbReference type="EMBL" id="SDU81539.1"/>
    </source>
</evidence>
<sequence length="35" mass="4188">MKKFKDVFRSRETVNALIVEARAKDIDFAIDSRMW</sequence>
<organism evidence="1 2">
    <name type="scientific">Arcanobacterium phocae</name>
    <dbReference type="NCBI Taxonomy" id="131112"/>
    <lineage>
        <taxon>Bacteria</taxon>
        <taxon>Bacillati</taxon>
        <taxon>Actinomycetota</taxon>
        <taxon>Actinomycetes</taxon>
        <taxon>Actinomycetales</taxon>
        <taxon>Actinomycetaceae</taxon>
        <taxon>Arcanobacterium</taxon>
    </lineage>
</organism>
<dbReference type="AlphaFoldDB" id="A0A1H2LKT9"/>
<name>A0A1H2LKT9_9ACTO</name>
<proteinExistence type="predicted"/>
<dbReference type="Proteomes" id="UP000214355">
    <property type="component" value="Chromosome I"/>
</dbReference>